<dbReference type="EMBL" id="CP058609">
    <property type="protein sequence ID" value="QLG73815.1"/>
    <property type="molecule type" value="Genomic_DNA"/>
</dbReference>
<gene>
    <name evidence="2" type="ORF">HG535_0F03260</name>
</gene>
<dbReference type="KEGG" id="zmk:HG535_0F03260"/>
<dbReference type="PANTHER" id="PTHR38699:SF1">
    <property type="entry name" value="MITOPHAGY RECEPTOR ATG43"/>
    <property type="match status" value="1"/>
</dbReference>
<keyword evidence="1" id="KW-0812">Transmembrane</keyword>
<dbReference type="Proteomes" id="UP000509704">
    <property type="component" value="Chromosome 6"/>
</dbReference>
<name>A0A7H9B564_ZYGMR</name>
<feature type="transmembrane region" description="Helical" evidence="1">
    <location>
        <begin position="72"/>
        <end position="93"/>
    </location>
</feature>
<keyword evidence="3" id="KW-1185">Reference proteome</keyword>
<dbReference type="GeneID" id="59237574"/>
<accession>A0A7H9B564</accession>
<reference evidence="2 3" key="1">
    <citation type="submission" date="2020-07" db="EMBL/GenBank/DDBJ databases">
        <title>The yeast mating-type switching endonuclease HO is a domesticated member of an unorthodox homing genetic element family.</title>
        <authorList>
            <person name="Coughlan A.Y."/>
            <person name="Lombardi L."/>
            <person name="Braun-Galleani S."/>
            <person name="Martos A.R."/>
            <person name="Galeote V."/>
            <person name="Bigey F."/>
            <person name="Dequin S."/>
            <person name="Byrne K.P."/>
            <person name="Wolfe K.H."/>
        </authorList>
    </citation>
    <scope>NUCLEOTIDE SEQUENCE [LARGE SCALE GENOMIC DNA]</scope>
    <source>
        <strain evidence="2 3">NRRL Y-6702</strain>
    </source>
</reference>
<sequence length="119" mass="13730">MNMNYPVPDTRFEQTFKRALVREAERERASQWKKMGLQDPKAISQLQKVKPPTVSKLVVCKVIFRDVFFMPFVQGIIWTTALIALKPWLGLVVKNGRKIGSKVYRMVLGTDLLKVPRNV</sequence>
<organism evidence="2 3">
    <name type="scientific">Zygotorulaspora mrakii</name>
    <name type="common">Zygosaccharomyces mrakii</name>
    <dbReference type="NCBI Taxonomy" id="42260"/>
    <lineage>
        <taxon>Eukaryota</taxon>
        <taxon>Fungi</taxon>
        <taxon>Dikarya</taxon>
        <taxon>Ascomycota</taxon>
        <taxon>Saccharomycotina</taxon>
        <taxon>Saccharomycetes</taxon>
        <taxon>Saccharomycetales</taxon>
        <taxon>Saccharomycetaceae</taxon>
        <taxon>Zygotorulaspora</taxon>
    </lineage>
</organism>
<dbReference type="GO" id="GO:0140580">
    <property type="term" value="F:mitochondrion autophagosome adaptor activity"/>
    <property type="evidence" value="ECO:0007669"/>
    <property type="project" value="InterPro"/>
</dbReference>
<keyword evidence="1" id="KW-0472">Membrane</keyword>
<evidence type="ECO:0000313" key="3">
    <source>
        <dbReference type="Proteomes" id="UP000509704"/>
    </source>
</evidence>
<dbReference type="InterPro" id="IPR013898">
    <property type="entry name" value="Atg43"/>
</dbReference>
<evidence type="ECO:0000313" key="2">
    <source>
        <dbReference type="EMBL" id="QLG73815.1"/>
    </source>
</evidence>
<dbReference type="OrthoDB" id="2430343at2759"/>
<dbReference type="RefSeq" id="XP_037145541.1">
    <property type="nucleotide sequence ID" value="XM_037289646.1"/>
</dbReference>
<dbReference type="GO" id="GO:0000423">
    <property type="term" value="P:mitophagy"/>
    <property type="evidence" value="ECO:0007669"/>
    <property type="project" value="InterPro"/>
</dbReference>
<dbReference type="AlphaFoldDB" id="A0A7H9B564"/>
<evidence type="ECO:0000256" key="1">
    <source>
        <dbReference type="SAM" id="Phobius"/>
    </source>
</evidence>
<proteinExistence type="predicted"/>
<dbReference type="PANTHER" id="PTHR38699">
    <property type="entry name" value="CHROMOSOME 1, WHOLE GENOME SHOTGUN SEQUENCE"/>
    <property type="match status" value="1"/>
</dbReference>
<protein>
    <submittedName>
        <fullName evidence="2">Uncharacterized protein</fullName>
    </submittedName>
</protein>
<keyword evidence="1" id="KW-1133">Transmembrane helix</keyword>